<sequence>MDRAAKQAERQRVARQQALHRQAHLDASAAAAAEYEAIVEALTGAHRVPLSRIDWLTTATASELTVPERGSVSEDAASERLASYTPGWFARTFGGEQKTRNRLADNVVLARAEDDAAHAAVMAVVEARNAEIAAARLVVDRDPDAMVAGLDAHSSLGDLPFSVEGVDIRLLDGRVIAIVDGLDLEDMPEETVTLLKSGKASIKDLAVGKRLEMHRDAICSAAIRVTMEFLAVLPIDEVEVLMLTDILDRGTGHIQSLPVLHLRAAAQALAALHLPRTQAVAVVERLGAHMDWSKRDGFRAINPAAFGIDL</sequence>
<dbReference type="RefSeq" id="WP_183996099.1">
    <property type="nucleotide sequence ID" value="NZ_JACIEH010000001.1"/>
</dbReference>
<evidence type="ECO:0000313" key="2">
    <source>
        <dbReference type="Proteomes" id="UP000557392"/>
    </source>
</evidence>
<gene>
    <name evidence="1" type="ORF">GGR46_001536</name>
</gene>
<dbReference type="Proteomes" id="UP000557392">
    <property type="component" value="Unassembled WGS sequence"/>
</dbReference>
<accession>A0A7W6NWA4</accession>
<dbReference type="EMBL" id="JACIEH010000001">
    <property type="protein sequence ID" value="MBB4098003.1"/>
    <property type="molecule type" value="Genomic_DNA"/>
</dbReference>
<name>A0A7W6NWA4_9SPHN</name>
<organism evidence="1 2">
    <name type="scientific">Sphingomonas kyeonggiensis</name>
    <dbReference type="NCBI Taxonomy" id="1268553"/>
    <lineage>
        <taxon>Bacteria</taxon>
        <taxon>Pseudomonadati</taxon>
        <taxon>Pseudomonadota</taxon>
        <taxon>Alphaproteobacteria</taxon>
        <taxon>Sphingomonadales</taxon>
        <taxon>Sphingomonadaceae</taxon>
        <taxon>Sphingomonas</taxon>
    </lineage>
</organism>
<protein>
    <submittedName>
        <fullName evidence="1">Uncharacterized protein</fullName>
    </submittedName>
</protein>
<keyword evidence="2" id="KW-1185">Reference proteome</keyword>
<reference evidence="1 2" key="1">
    <citation type="submission" date="2020-08" db="EMBL/GenBank/DDBJ databases">
        <title>Genomic Encyclopedia of Type Strains, Phase IV (KMG-IV): sequencing the most valuable type-strain genomes for metagenomic binning, comparative biology and taxonomic classification.</title>
        <authorList>
            <person name="Goeker M."/>
        </authorList>
    </citation>
    <scope>NUCLEOTIDE SEQUENCE [LARGE SCALE GENOMIC DNA]</scope>
    <source>
        <strain evidence="1 2">DSM 101806</strain>
    </source>
</reference>
<evidence type="ECO:0000313" key="1">
    <source>
        <dbReference type="EMBL" id="MBB4098003.1"/>
    </source>
</evidence>
<dbReference type="AlphaFoldDB" id="A0A7W6NWA4"/>
<proteinExistence type="predicted"/>
<comment type="caution">
    <text evidence="1">The sequence shown here is derived from an EMBL/GenBank/DDBJ whole genome shotgun (WGS) entry which is preliminary data.</text>
</comment>